<dbReference type="GO" id="GO:0005737">
    <property type="term" value="C:cytoplasm"/>
    <property type="evidence" value="ECO:0007669"/>
    <property type="project" value="UniProtKB-SubCell"/>
</dbReference>
<keyword evidence="7 14" id="KW-0275">Fatty acid biosynthesis</keyword>
<comment type="subunit">
    <text evidence="14">Homodimer.</text>
</comment>
<keyword evidence="3 14" id="KW-0444">Lipid biosynthesis</keyword>
<dbReference type="Pfam" id="PF08545">
    <property type="entry name" value="ACP_syn_III"/>
    <property type="match status" value="1"/>
</dbReference>
<evidence type="ECO:0000256" key="10">
    <source>
        <dbReference type="ARBA" id="ARBA00051096"/>
    </source>
</evidence>
<dbReference type="GO" id="GO:0004315">
    <property type="term" value="F:3-oxoacyl-[acyl-carrier-protein] synthase activity"/>
    <property type="evidence" value="ECO:0007669"/>
    <property type="project" value="InterPro"/>
</dbReference>
<dbReference type="InterPro" id="IPR013751">
    <property type="entry name" value="ACP_syn_III_N"/>
</dbReference>
<reference evidence="17" key="1">
    <citation type="submission" date="2020-10" db="EMBL/GenBank/DDBJ databases">
        <authorList>
            <person name="Gilroy R."/>
        </authorList>
    </citation>
    <scope>NUCLEOTIDE SEQUENCE</scope>
    <source>
        <strain evidence="17">CHK123-3438</strain>
    </source>
</reference>
<reference evidence="17" key="2">
    <citation type="journal article" date="2021" name="PeerJ">
        <title>Extensive microbial diversity within the chicken gut microbiome revealed by metagenomics and culture.</title>
        <authorList>
            <person name="Gilroy R."/>
            <person name="Ravi A."/>
            <person name="Getino M."/>
            <person name="Pursley I."/>
            <person name="Horton D.L."/>
            <person name="Alikhan N.F."/>
            <person name="Baker D."/>
            <person name="Gharbi K."/>
            <person name="Hall N."/>
            <person name="Watson M."/>
            <person name="Adriaenssens E.M."/>
            <person name="Foster-Nyarko E."/>
            <person name="Jarju S."/>
            <person name="Secka A."/>
            <person name="Antonio M."/>
            <person name="Oren A."/>
            <person name="Chaudhuri R.R."/>
            <person name="La Ragione R."/>
            <person name="Hildebrand F."/>
            <person name="Pallen M.J."/>
        </authorList>
    </citation>
    <scope>NUCLEOTIDE SEQUENCE</scope>
    <source>
        <strain evidence="17">CHK123-3438</strain>
    </source>
</reference>
<dbReference type="GO" id="GO:0006633">
    <property type="term" value="P:fatty acid biosynthetic process"/>
    <property type="evidence" value="ECO:0007669"/>
    <property type="project" value="UniProtKB-UniRule"/>
</dbReference>
<feature type="domain" description="Beta-ketoacyl-[acyl-carrier-protein] synthase III N-terminal" evidence="16">
    <location>
        <begin position="105"/>
        <end position="179"/>
    </location>
</feature>
<dbReference type="NCBIfam" id="NF006829">
    <property type="entry name" value="PRK09352.1"/>
    <property type="match status" value="1"/>
</dbReference>
<evidence type="ECO:0000256" key="11">
    <source>
        <dbReference type="ARBA" id="ARBA00052407"/>
    </source>
</evidence>
<dbReference type="FunFam" id="3.40.47.10:FF:000004">
    <property type="entry name" value="3-oxoacyl-[acyl-carrier-protein] synthase 3"/>
    <property type="match status" value="1"/>
</dbReference>
<feature type="active site" evidence="14">
    <location>
        <position position="111"/>
    </location>
</feature>
<comment type="similarity">
    <text evidence="2 14">Belongs to the thiolase-like superfamily. FabH family.</text>
</comment>
<comment type="domain">
    <text evidence="14">The last Arg residue of the ACP-binding site is essential for the weak association between ACP/AcpP and FabH.</text>
</comment>
<evidence type="ECO:0000259" key="15">
    <source>
        <dbReference type="Pfam" id="PF08541"/>
    </source>
</evidence>
<evidence type="ECO:0000256" key="13">
    <source>
        <dbReference type="ARBA" id="ARBA00052985"/>
    </source>
</evidence>
<evidence type="ECO:0000256" key="8">
    <source>
        <dbReference type="ARBA" id="ARBA00023268"/>
    </source>
</evidence>
<dbReference type="InterPro" id="IPR004655">
    <property type="entry name" value="FabH"/>
</dbReference>
<dbReference type="EMBL" id="DVKS01000153">
    <property type="protein sequence ID" value="HIT42188.1"/>
    <property type="molecule type" value="Genomic_DNA"/>
</dbReference>
<comment type="caution">
    <text evidence="17">The sequence shown here is derived from an EMBL/GenBank/DDBJ whole genome shotgun (WGS) entry which is preliminary data.</text>
</comment>
<keyword evidence="8 14" id="KW-0511">Multifunctional enzyme</keyword>
<organism evidence="17 18">
    <name type="scientific">Candidatus Caccovicinus merdipullorum</name>
    <dbReference type="NCBI Taxonomy" id="2840724"/>
    <lineage>
        <taxon>Bacteria</taxon>
        <taxon>Bacillati</taxon>
        <taxon>Bacillota</taxon>
        <taxon>Clostridia</taxon>
        <taxon>Eubacteriales</taxon>
        <taxon>Candidatus Caccovicinus</taxon>
    </lineage>
</organism>
<dbReference type="PANTHER" id="PTHR43091:SF1">
    <property type="entry name" value="BETA-KETOACYL-[ACYL-CARRIER-PROTEIN] SYNTHASE III, CHLOROPLASTIC"/>
    <property type="match status" value="1"/>
</dbReference>
<dbReference type="HAMAP" id="MF_01815">
    <property type="entry name" value="FabH"/>
    <property type="match status" value="1"/>
</dbReference>
<keyword evidence="4 14" id="KW-0808">Transferase</keyword>
<feature type="region of interest" description="ACP-binding" evidence="14">
    <location>
        <begin position="248"/>
        <end position="252"/>
    </location>
</feature>
<dbReference type="Pfam" id="PF08541">
    <property type="entry name" value="ACP_syn_III_C"/>
    <property type="match status" value="1"/>
</dbReference>
<keyword evidence="14" id="KW-0963">Cytoplasm</keyword>
<dbReference type="AlphaFoldDB" id="A0A9D1GJY5"/>
<dbReference type="Proteomes" id="UP000886860">
    <property type="component" value="Unassembled WGS sequence"/>
</dbReference>
<feature type="domain" description="Beta-ketoacyl-[acyl-carrier-protein] synthase III C-terminal" evidence="15">
    <location>
        <begin position="231"/>
        <end position="320"/>
    </location>
</feature>
<comment type="catalytic activity">
    <reaction evidence="11">
        <text>(2S)-2-methylbutanoyl-CoA + malonyl-[ACP] + H(+) = (4S)-4-methyl-3-oxohexanoyl-[ACP] + CO2 + CoA</text>
        <dbReference type="Rhea" id="RHEA:42276"/>
        <dbReference type="Rhea" id="RHEA-COMP:9623"/>
        <dbReference type="Rhea" id="RHEA-COMP:17148"/>
        <dbReference type="ChEBI" id="CHEBI:15378"/>
        <dbReference type="ChEBI" id="CHEBI:16526"/>
        <dbReference type="ChEBI" id="CHEBI:57287"/>
        <dbReference type="ChEBI" id="CHEBI:78449"/>
        <dbReference type="ChEBI" id="CHEBI:88166"/>
        <dbReference type="ChEBI" id="CHEBI:167462"/>
        <dbReference type="EC" id="2.3.1.300"/>
    </reaction>
    <physiologicalReaction direction="left-to-right" evidence="11">
        <dbReference type="Rhea" id="RHEA:42277"/>
    </physiologicalReaction>
</comment>
<dbReference type="InterPro" id="IPR016039">
    <property type="entry name" value="Thiolase-like"/>
</dbReference>
<sequence length="320" mass="34451">MTTKIIGTGSCPGERVVTNDDLAKIVETSDEWISSRTGIKERHLTTGLGTSGMAARAAMLACENAGIRPEELDLIVMGTSTPEYCFPSGACQVQAAIGAVNAAGFDISAACSGFVFALMTAHSFLKSGMYRNALVIGADDISKLVDWSDRKTCVLFGDGAGAAVIKAQEDGCFEGMMGCDGKKWEVLTCQARSGGNFITEKKPDLGYIYMDGQEVFKFAVKKVPECIRQVLDANGVGMEAVRYYILHQANERIIDSVAKRLKEPLEKFPMNIQKYGNTSGASIPILLDEMNREGMLNRGDKIVLAGFGGGLTWGAILLEW</sequence>
<evidence type="ECO:0000256" key="12">
    <source>
        <dbReference type="ARBA" id="ARBA00052467"/>
    </source>
</evidence>
<dbReference type="CDD" id="cd00830">
    <property type="entry name" value="KAS_III"/>
    <property type="match status" value="1"/>
</dbReference>
<dbReference type="NCBIfam" id="TIGR00747">
    <property type="entry name" value="fabH"/>
    <property type="match status" value="1"/>
</dbReference>
<evidence type="ECO:0000256" key="6">
    <source>
        <dbReference type="ARBA" id="ARBA00023098"/>
    </source>
</evidence>
<feature type="active site" evidence="14">
    <location>
        <position position="277"/>
    </location>
</feature>
<evidence type="ECO:0000313" key="17">
    <source>
        <dbReference type="EMBL" id="HIT42188.1"/>
    </source>
</evidence>
<name>A0A9D1GJY5_9FIRM</name>
<keyword evidence="5 14" id="KW-0276">Fatty acid metabolism</keyword>
<evidence type="ECO:0000256" key="5">
    <source>
        <dbReference type="ARBA" id="ARBA00022832"/>
    </source>
</evidence>
<dbReference type="Gene3D" id="3.40.47.10">
    <property type="match status" value="1"/>
</dbReference>
<dbReference type="EC" id="2.3.1.180" evidence="14"/>
<evidence type="ECO:0000256" key="2">
    <source>
        <dbReference type="ARBA" id="ARBA00008642"/>
    </source>
</evidence>
<dbReference type="InterPro" id="IPR013747">
    <property type="entry name" value="ACP_syn_III_C"/>
</dbReference>
<evidence type="ECO:0000256" key="14">
    <source>
        <dbReference type="HAMAP-Rule" id="MF_01815"/>
    </source>
</evidence>
<dbReference type="SUPFAM" id="SSF53901">
    <property type="entry name" value="Thiolase-like"/>
    <property type="match status" value="1"/>
</dbReference>
<comment type="catalytic activity">
    <reaction evidence="13">
        <text>3-methylbutanoyl-CoA + malonyl-[ACP] + H(+) = 5-methyl-3-oxohexanoyl-[ACP] + CO2 + CoA</text>
        <dbReference type="Rhea" id="RHEA:42272"/>
        <dbReference type="Rhea" id="RHEA-COMP:9623"/>
        <dbReference type="Rhea" id="RHEA-COMP:9941"/>
        <dbReference type="ChEBI" id="CHEBI:15378"/>
        <dbReference type="ChEBI" id="CHEBI:16526"/>
        <dbReference type="ChEBI" id="CHEBI:57287"/>
        <dbReference type="ChEBI" id="CHEBI:57345"/>
        <dbReference type="ChEBI" id="CHEBI:78449"/>
        <dbReference type="ChEBI" id="CHEBI:78822"/>
        <dbReference type="EC" id="2.3.1.300"/>
    </reaction>
    <physiologicalReaction direction="left-to-right" evidence="13">
        <dbReference type="Rhea" id="RHEA:42273"/>
    </physiologicalReaction>
</comment>
<evidence type="ECO:0000256" key="9">
    <source>
        <dbReference type="ARBA" id="ARBA00023315"/>
    </source>
</evidence>
<protein>
    <recommendedName>
        <fullName evidence="14">Beta-ketoacyl-[acyl-carrier-protein] synthase III</fullName>
        <shortName evidence="14">Beta-ketoacyl-ACP synthase III</shortName>
        <shortName evidence="14">KAS III</shortName>
        <ecNumber evidence="14">2.3.1.180</ecNumber>
    </recommendedName>
    <alternativeName>
        <fullName evidence="14">3-oxoacyl-[acyl-carrier-protein] synthase 3</fullName>
    </alternativeName>
    <alternativeName>
        <fullName evidence="14">3-oxoacyl-[acyl-carrier-protein] synthase III</fullName>
    </alternativeName>
</protein>
<dbReference type="GO" id="GO:0033818">
    <property type="term" value="F:beta-ketoacyl-acyl-carrier-protein synthase III activity"/>
    <property type="evidence" value="ECO:0007669"/>
    <property type="project" value="UniProtKB-UniRule"/>
</dbReference>
<keyword evidence="6 14" id="KW-0443">Lipid metabolism</keyword>
<dbReference type="PANTHER" id="PTHR43091">
    <property type="entry name" value="3-OXOACYL-[ACYL-CARRIER-PROTEIN] SYNTHASE"/>
    <property type="match status" value="1"/>
</dbReference>
<evidence type="ECO:0000259" key="16">
    <source>
        <dbReference type="Pfam" id="PF08545"/>
    </source>
</evidence>
<evidence type="ECO:0000256" key="3">
    <source>
        <dbReference type="ARBA" id="ARBA00022516"/>
    </source>
</evidence>
<keyword evidence="9 14" id="KW-0012">Acyltransferase</keyword>
<comment type="catalytic activity">
    <reaction evidence="10">
        <text>malonyl-[ACP] + acetyl-CoA + H(+) = 3-oxobutanoyl-[ACP] + CO2 + CoA</text>
        <dbReference type="Rhea" id="RHEA:12080"/>
        <dbReference type="Rhea" id="RHEA-COMP:9623"/>
        <dbReference type="Rhea" id="RHEA-COMP:9625"/>
        <dbReference type="ChEBI" id="CHEBI:15378"/>
        <dbReference type="ChEBI" id="CHEBI:16526"/>
        <dbReference type="ChEBI" id="CHEBI:57287"/>
        <dbReference type="ChEBI" id="CHEBI:57288"/>
        <dbReference type="ChEBI" id="CHEBI:78449"/>
        <dbReference type="ChEBI" id="CHEBI:78450"/>
        <dbReference type="EC" id="2.3.1.180"/>
    </reaction>
    <physiologicalReaction direction="left-to-right" evidence="10">
        <dbReference type="Rhea" id="RHEA:12081"/>
    </physiologicalReaction>
</comment>
<feature type="active site" evidence="14">
    <location>
        <position position="247"/>
    </location>
</feature>
<comment type="subcellular location">
    <subcellularLocation>
        <location evidence="14">Cytoplasm</location>
    </subcellularLocation>
</comment>
<evidence type="ECO:0000256" key="4">
    <source>
        <dbReference type="ARBA" id="ARBA00022679"/>
    </source>
</evidence>
<evidence type="ECO:0000256" key="7">
    <source>
        <dbReference type="ARBA" id="ARBA00023160"/>
    </source>
</evidence>
<accession>A0A9D1GJY5</accession>
<evidence type="ECO:0000313" key="18">
    <source>
        <dbReference type="Proteomes" id="UP000886860"/>
    </source>
</evidence>
<comment type="catalytic activity">
    <reaction evidence="12">
        <text>2-methylpropanoyl-CoA + malonyl-[ACP] + H(+) = 4-methyl-3-oxopentanoyl-[ACP] + CO2 + CoA</text>
        <dbReference type="Rhea" id="RHEA:42268"/>
        <dbReference type="Rhea" id="RHEA-COMP:9623"/>
        <dbReference type="Rhea" id="RHEA-COMP:9940"/>
        <dbReference type="ChEBI" id="CHEBI:15378"/>
        <dbReference type="ChEBI" id="CHEBI:16526"/>
        <dbReference type="ChEBI" id="CHEBI:57287"/>
        <dbReference type="ChEBI" id="CHEBI:57338"/>
        <dbReference type="ChEBI" id="CHEBI:78449"/>
        <dbReference type="ChEBI" id="CHEBI:78820"/>
        <dbReference type="EC" id="2.3.1.300"/>
    </reaction>
    <physiologicalReaction direction="left-to-right" evidence="12">
        <dbReference type="Rhea" id="RHEA:42269"/>
    </physiologicalReaction>
</comment>
<evidence type="ECO:0000256" key="1">
    <source>
        <dbReference type="ARBA" id="ARBA00005194"/>
    </source>
</evidence>
<gene>
    <name evidence="14" type="primary">fabH</name>
    <name evidence="17" type="ORF">IAB60_08880</name>
</gene>
<comment type="pathway">
    <text evidence="1 14">Lipid metabolism; fatty acid biosynthesis.</text>
</comment>
<proteinExistence type="inferred from homology"/>
<comment type="function">
    <text evidence="14">Catalyzes the condensation reaction of fatty acid synthesis by the addition to an acyl acceptor of two carbons from malonyl-ACP. Catalyzes the first condensation reaction which initiates fatty acid synthesis and may therefore play a role in governing the total rate of fatty acid production. Possesses both acetoacetyl-ACP synthase and acetyl transacylase activities. Its substrate specificity determines the biosynthesis of branched-chain and/or straight-chain of fatty acids.</text>
</comment>